<dbReference type="EMBL" id="JAWWNJ010000026">
    <property type="protein sequence ID" value="KAK7030022.1"/>
    <property type="molecule type" value="Genomic_DNA"/>
</dbReference>
<name>A0AAW0BTX5_9AGAR</name>
<keyword evidence="2" id="KW-1185">Reference proteome</keyword>
<gene>
    <name evidence="1" type="ORF">R3P38DRAFT_2775462</name>
</gene>
<evidence type="ECO:0000313" key="2">
    <source>
        <dbReference type="Proteomes" id="UP001362999"/>
    </source>
</evidence>
<organism evidence="1 2">
    <name type="scientific">Favolaschia claudopus</name>
    <dbReference type="NCBI Taxonomy" id="2862362"/>
    <lineage>
        <taxon>Eukaryota</taxon>
        <taxon>Fungi</taxon>
        <taxon>Dikarya</taxon>
        <taxon>Basidiomycota</taxon>
        <taxon>Agaricomycotina</taxon>
        <taxon>Agaricomycetes</taxon>
        <taxon>Agaricomycetidae</taxon>
        <taxon>Agaricales</taxon>
        <taxon>Marasmiineae</taxon>
        <taxon>Mycenaceae</taxon>
        <taxon>Favolaschia</taxon>
    </lineage>
</organism>
<proteinExistence type="predicted"/>
<sequence>MTLTGEPAAATTCAVIGFLTNPGRSSDPDRGERYIDFGRFFPHLQQYTQKLNGTYVEYVIDDDDEDDDEVPELMPCDVDENPKRGGLIDGTSELSRRTIRLHGQGLRSEATDIKTRGTCDSGTTEKEWDENWSLEKRRIWRCRCGFGRRVEARCVLREETADWLDSPENVEEATKWGCRAGGIGGKHQRGALGGKGERGPEGGWRRHLRCYEGTQNQEVAMMDTVMCSKSAAKAEGPSAGCRPIFLAEFEQNGWGERETAYGTGHGRTESIANTAEGQAGKGGQQAAPAVLNAGMRIYNAFGRAKEAVKERRDGCRGGIPSPKTAMFLDDLAIQNTRRSSHKLRRTTAYHELNYRSQGRAARYVEGNIYIRQGGAGYSHARDTRPDDAAARYQLGTRRYLQISARNFWHISITSFALPIDCVEQESRQLPNKLSIWQRGTASGRGGCCPIDSPLIYEISTYAAEGNLKISSLSCDNDGLMTGLKHMDTCELHGVDFICPEYKYCMLTGFLAQTELRLSTPLHCRQPHARSACWHRNANYKPSDSQHLFFARFNLTCRAKHPVSRASVPPSSTWLSASQHLCSVFLVVTCFWVE</sequence>
<accession>A0AAW0BTX5</accession>
<evidence type="ECO:0000313" key="1">
    <source>
        <dbReference type="EMBL" id="KAK7030022.1"/>
    </source>
</evidence>
<protein>
    <submittedName>
        <fullName evidence="1">Uncharacterized protein</fullName>
    </submittedName>
</protein>
<reference evidence="1 2" key="1">
    <citation type="journal article" date="2024" name="J Genomics">
        <title>Draft genome sequencing and assembly of Favolaschia claudopus CIRM-BRFM 2984 isolated from oak limbs.</title>
        <authorList>
            <person name="Navarro D."/>
            <person name="Drula E."/>
            <person name="Chaduli D."/>
            <person name="Cazenave R."/>
            <person name="Ahrendt S."/>
            <person name="Wang J."/>
            <person name="Lipzen A."/>
            <person name="Daum C."/>
            <person name="Barry K."/>
            <person name="Grigoriev I.V."/>
            <person name="Favel A."/>
            <person name="Rosso M.N."/>
            <person name="Martin F."/>
        </authorList>
    </citation>
    <scope>NUCLEOTIDE SEQUENCE [LARGE SCALE GENOMIC DNA]</scope>
    <source>
        <strain evidence="1 2">CIRM-BRFM 2984</strain>
    </source>
</reference>
<comment type="caution">
    <text evidence="1">The sequence shown here is derived from an EMBL/GenBank/DDBJ whole genome shotgun (WGS) entry which is preliminary data.</text>
</comment>
<dbReference type="AlphaFoldDB" id="A0AAW0BTX5"/>
<dbReference type="Proteomes" id="UP001362999">
    <property type="component" value="Unassembled WGS sequence"/>
</dbReference>